<dbReference type="SUPFAM" id="SSF56436">
    <property type="entry name" value="C-type lectin-like"/>
    <property type="match status" value="1"/>
</dbReference>
<gene>
    <name evidence="2" type="ORF">ONB1V03_LOCUS16094</name>
</gene>
<evidence type="ECO:0000259" key="1">
    <source>
        <dbReference type="PROSITE" id="PS50041"/>
    </source>
</evidence>
<dbReference type="Gene3D" id="3.10.100.10">
    <property type="entry name" value="Mannose-Binding Protein A, subunit A"/>
    <property type="match status" value="1"/>
</dbReference>
<organism evidence="2">
    <name type="scientific">Oppiella nova</name>
    <dbReference type="NCBI Taxonomy" id="334625"/>
    <lineage>
        <taxon>Eukaryota</taxon>
        <taxon>Metazoa</taxon>
        <taxon>Ecdysozoa</taxon>
        <taxon>Arthropoda</taxon>
        <taxon>Chelicerata</taxon>
        <taxon>Arachnida</taxon>
        <taxon>Acari</taxon>
        <taxon>Acariformes</taxon>
        <taxon>Sarcoptiformes</taxon>
        <taxon>Oribatida</taxon>
        <taxon>Brachypylina</taxon>
        <taxon>Oppioidea</taxon>
        <taxon>Oppiidae</taxon>
        <taxon>Oppiella</taxon>
    </lineage>
</organism>
<reference evidence="2" key="1">
    <citation type="submission" date="2020-11" db="EMBL/GenBank/DDBJ databases">
        <authorList>
            <person name="Tran Van P."/>
        </authorList>
    </citation>
    <scope>NUCLEOTIDE SEQUENCE</scope>
</reference>
<name>A0A7R9QWK8_9ACAR</name>
<dbReference type="Pfam" id="PF00059">
    <property type="entry name" value="Lectin_C"/>
    <property type="match status" value="1"/>
</dbReference>
<evidence type="ECO:0000313" key="3">
    <source>
        <dbReference type="Proteomes" id="UP000728032"/>
    </source>
</evidence>
<dbReference type="PROSITE" id="PS50041">
    <property type="entry name" value="C_TYPE_LECTIN_2"/>
    <property type="match status" value="1"/>
</dbReference>
<dbReference type="SMART" id="SM00034">
    <property type="entry name" value="CLECT"/>
    <property type="match status" value="1"/>
</dbReference>
<sequence>QDFINEAMKYKTYIINHINNIINKNELDNSLAPVLDTNIQVFDTNALRREDLRLLIGTKDVIKSDELLQDLDEESSGDYEPIVKPKARDFNEKRVVNIKPAGFQWDHISERDWVHYKFEKSYLLINSTVTKHEAEELCHTFNGKHRDEEITLAVPISSGEQQFINRYLFDIKHVSKDVWIGQNPYNYNKHNKKSAGSPRYQPYENWAKGRPSLTKPCVQIRSPFNVFGDLDRSVGAKWEDVSCFRRNLVLCERPQHWTQQRFIRVAQELQRELD</sequence>
<evidence type="ECO:0000313" key="2">
    <source>
        <dbReference type="EMBL" id="CAD7659499.1"/>
    </source>
</evidence>
<proteinExistence type="predicted"/>
<keyword evidence="3" id="KW-1185">Reference proteome</keyword>
<dbReference type="EMBL" id="OC932373">
    <property type="protein sequence ID" value="CAD7659499.1"/>
    <property type="molecule type" value="Genomic_DNA"/>
</dbReference>
<dbReference type="Proteomes" id="UP000728032">
    <property type="component" value="Unassembled WGS sequence"/>
</dbReference>
<dbReference type="InterPro" id="IPR001304">
    <property type="entry name" value="C-type_lectin-like"/>
</dbReference>
<dbReference type="CDD" id="cd00037">
    <property type="entry name" value="CLECT"/>
    <property type="match status" value="1"/>
</dbReference>
<dbReference type="InterPro" id="IPR016187">
    <property type="entry name" value="CTDL_fold"/>
</dbReference>
<dbReference type="InterPro" id="IPR016186">
    <property type="entry name" value="C-type_lectin-like/link_sf"/>
</dbReference>
<accession>A0A7R9QWK8</accession>
<dbReference type="AlphaFoldDB" id="A0A7R9QWK8"/>
<dbReference type="EMBL" id="CAJPVJ010017548">
    <property type="protein sequence ID" value="CAG2176661.1"/>
    <property type="molecule type" value="Genomic_DNA"/>
</dbReference>
<protein>
    <recommendedName>
        <fullName evidence="1">C-type lectin domain-containing protein</fullName>
    </recommendedName>
</protein>
<feature type="non-terminal residue" evidence="2">
    <location>
        <position position="1"/>
    </location>
</feature>
<feature type="non-terminal residue" evidence="2">
    <location>
        <position position="274"/>
    </location>
</feature>
<feature type="domain" description="C-type lectin" evidence="1">
    <location>
        <begin position="122"/>
        <end position="252"/>
    </location>
</feature>